<dbReference type="InterPro" id="IPR013108">
    <property type="entry name" value="Amidohydro_3"/>
</dbReference>
<dbReference type="PANTHER" id="PTHR22642:SF2">
    <property type="entry name" value="PROTEIN LONG AFTER FAR-RED 3"/>
    <property type="match status" value="1"/>
</dbReference>
<feature type="compositionally biased region" description="Acidic residues" evidence="1">
    <location>
        <begin position="349"/>
        <end position="358"/>
    </location>
</feature>
<feature type="domain" description="Amidohydrolase 3" evidence="3">
    <location>
        <begin position="96"/>
        <end position="287"/>
    </location>
</feature>
<keyword evidence="5" id="KW-1185">Reference proteome</keyword>
<dbReference type="SUPFAM" id="SSF51338">
    <property type="entry name" value="Composite domain of metallo-dependent hydrolases"/>
    <property type="match status" value="1"/>
</dbReference>
<dbReference type="InterPro" id="IPR011059">
    <property type="entry name" value="Metal-dep_hydrolase_composite"/>
</dbReference>
<dbReference type="AlphaFoldDB" id="A0A0J1HDS9"/>
<evidence type="ECO:0000313" key="5">
    <source>
        <dbReference type="Proteomes" id="UP000035909"/>
    </source>
</evidence>
<feature type="compositionally biased region" description="Polar residues" evidence="1">
    <location>
        <begin position="322"/>
        <end position="344"/>
    </location>
</feature>
<name>A0A0J1HDS9_9GAMM</name>
<evidence type="ECO:0000256" key="2">
    <source>
        <dbReference type="SAM" id="SignalP"/>
    </source>
</evidence>
<sequence length="520" mass="55911">MLAVFRFTCLLGFLALLNACDLGPSPDADTIYLNGTILTMADPPTANALSVRDGKIQAIGTQDGVLRHKGNHTRVVDLNGQTLLPGFYASHTLLAAEVATMGSMEAAQNAYASQGFTTVVDGYADTASVKQLQDAALSDKLSLDFIALPLYSDAEALLKDKSWSFGSYRRRLKLGGVKLVLDGDSRDLSAWLALPYHSAPGKPENWRGEPLIPFSELAAFYRQAIKRHLQVFTHAVGDAAIDAIIQVAYEVKLSAEQNQRHVVLFSRFMRRNQLEQFAKLGLIPCFNSSQIYLQGDADLQYVGQASGEFQSPMKSAQTLNLPFSNHCQLPPQSQDSTTNGNNPPRSDGDSDSDSDSDSESNGNDNGNGSGNNNSNNAPQSTEHLPVSLLAIWSSVNRLSQSGVILGPDERIDPDTALKALTIQAAYQFFEDDTKGSLSPGKLADMVILSDNPLTIAPGMLREIRVLETIKEGKTIFSQRTAAPASAISDTALPAKDTEKATETDTSEPPAAGHSSIPPVN</sequence>
<feature type="chain" id="PRO_5005252571" description="Amidohydrolase 3 domain-containing protein" evidence="2">
    <location>
        <begin position="20"/>
        <end position="520"/>
    </location>
</feature>
<dbReference type="STRING" id="320778.ABT57_10440"/>
<dbReference type="SUPFAM" id="SSF51556">
    <property type="entry name" value="Metallo-dependent hydrolases"/>
    <property type="match status" value="1"/>
</dbReference>
<dbReference type="PANTHER" id="PTHR22642">
    <property type="entry name" value="IMIDAZOLONEPROPIONASE"/>
    <property type="match status" value="1"/>
</dbReference>
<dbReference type="Gene3D" id="3.20.20.140">
    <property type="entry name" value="Metal-dependent hydrolases"/>
    <property type="match status" value="1"/>
</dbReference>
<protein>
    <recommendedName>
        <fullName evidence="3">Amidohydrolase 3 domain-containing protein</fullName>
    </recommendedName>
</protein>
<feature type="compositionally biased region" description="Low complexity" evidence="1">
    <location>
        <begin position="359"/>
        <end position="376"/>
    </location>
</feature>
<dbReference type="InterPro" id="IPR032466">
    <property type="entry name" value="Metal_Hydrolase"/>
</dbReference>
<accession>A0A0J1HDS9</accession>
<feature type="domain" description="Amidohydrolase 3" evidence="3">
    <location>
        <begin position="388"/>
        <end position="476"/>
    </location>
</feature>
<evidence type="ECO:0000313" key="4">
    <source>
        <dbReference type="EMBL" id="KLV09784.1"/>
    </source>
</evidence>
<dbReference type="RefSeq" id="WP_047885188.1">
    <property type="nucleotide sequence ID" value="NZ_LDOU01000008.1"/>
</dbReference>
<dbReference type="Pfam" id="PF07969">
    <property type="entry name" value="Amidohydro_3"/>
    <property type="match status" value="2"/>
</dbReference>
<organism evidence="4 5">
    <name type="scientific">Photobacterium ganghwense</name>
    <dbReference type="NCBI Taxonomy" id="320778"/>
    <lineage>
        <taxon>Bacteria</taxon>
        <taxon>Pseudomonadati</taxon>
        <taxon>Pseudomonadota</taxon>
        <taxon>Gammaproteobacteria</taxon>
        <taxon>Vibrionales</taxon>
        <taxon>Vibrionaceae</taxon>
        <taxon>Photobacterium</taxon>
    </lineage>
</organism>
<keyword evidence="2" id="KW-0732">Signal</keyword>
<comment type="caution">
    <text evidence="4">The sequence shown here is derived from an EMBL/GenBank/DDBJ whole genome shotgun (WGS) entry which is preliminary data.</text>
</comment>
<evidence type="ECO:0000259" key="3">
    <source>
        <dbReference type="Pfam" id="PF07969"/>
    </source>
</evidence>
<dbReference type="EMBL" id="LDOU01000008">
    <property type="protein sequence ID" value="KLV09784.1"/>
    <property type="molecule type" value="Genomic_DNA"/>
</dbReference>
<feature type="signal peptide" evidence="2">
    <location>
        <begin position="1"/>
        <end position="19"/>
    </location>
</feature>
<feature type="region of interest" description="Disordered" evidence="1">
    <location>
        <begin position="480"/>
        <end position="520"/>
    </location>
</feature>
<dbReference type="GO" id="GO:0016810">
    <property type="term" value="F:hydrolase activity, acting on carbon-nitrogen (but not peptide) bonds"/>
    <property type="evidence" value="ECO:0007669"/>
    <property type="project" value="InterPro"/>
</dbReference>
<gene>
    <name evidence="4" type="ORF">ABT57_10440</name>
</gene>
<evidence type="ECO:0000256" key="1">
    <source>
        <dbReference type="SAM" id="MobiDB-lite"/>
    </source>
</evidence>
<reference evidence="4 5" key="1">
    <citation type="submission" date="2015-05" db="EMBL/GenBank/DDBJ databases">
        <title>Photobacterium galathea sp. nov.</title>
        <authorList>
            <person name="Machado H."/>
            <person name="Gram L."/>
        </authorList>
    </citation>
    <scope>NUCLEOTIDE SEQUENCE [LARGE SCALE GENOMIC DNA]</scope>
    <source>
        <strain evidence="4 5">DSM 22954</strain>
    </source>
</reference>
<dbReference type="PATRIC" id="fig|320778.3.peg.2270"/>
<feature type="region of interest" description="Disordered" evidence="1">
    <location>
        <begin position="322"/>
        <end position="380"/>
    </location>
</feature>
<proteinExistence type="predicted"/>
<dbReference type="Proteomes" id="UP000035909">
    <property type="component" value="Unassembled WGS sequence"/>
</dbReference>
<dbReference type="Gene3D" id="2.30.40.10">
    <property type="entry name" value="Urease, subunit C, domain 1"/>
    <property type="match status" value="1"/>
</dbReference>